<organism evidence="11 12">
    <name type="scientific">Mucor saturninus</name>
    <dbReference type="NCBI Taxonomy" id="64648"/>
    <lineage>
        <taxon>Eukaryota</taxon>
        <taxon>Fungi</taxon>
        <taxon>Fungi incertae sedis</taxon>
        <taxon>Mucoromycota</taxon>
        <taxon>Mucoromycotina</taxon>
        <taxon>Mucoromycetes</taxon>
        <taxon>Mucorales</taxon>
        <taxon>Mucorineae</taxon>
        <taxon>Mucoraceae</taxon>
        <taxon>Mucor</taxon>
    </lineage>
</organism>
<feature type="transmembrane region" description="Helical" evidence="8">
    <location>
        <begin position="89"/>
        <end position="114"/>
    </location>
</feature>
<feature type="domain" description="O-acyltransferase WSD1 C-terminal" evidence="10">
    <location>
        <begin position="211"/>
        <end position="344"/>
    </location>
</feature>
<evidence type="ECO:0000313" key="11">
    <source>
        <dbReference type="EMBL" id="KAG2202893.1"/>
    </source>
</evidence>
<evidence type="ECO:0000256" key="8">
    <source>
        <dbReference type="SAM" id="Phobius"/>
    </source>
</evidence>
<sequence>MALPLDYAKPLWELHAISGLKGDQCAFFWKAHHVMSDGQGFIRSILSTTSIEATLQRLEQQSLRQDKPKQFVPRYSNKWPYFDMKIFSFVWMVISHIYVCWMTWIHDLWVLLLCMVPLRRNDLMYEGLQSFEKEMSWSEDILMNDIRLVRKIFGGTLNDVMVAVITRCIKDYLEKNGRRRDNYIRLVIPVSLRQPNDWKCHNVVSCNWGFFSMGNEDTKELIKQVRREMKAIKTSFLPKLMYYWISFIWGYMPGITPPRWMYDYVCDIPHGVFTNLPGPTSPISFAGHEVQNYRTFPPQVGKGSIGIALISYNGKVSIGAIADVTNRYPNLTQSICQRFSKEFDFILHEAQMELSKCA</sequence>
<comment type="catalytic activity">
    <reaction evidence="6">
        <text>a long chain fatty alcohol + a fatty acyl-CoA = a long-chain alcohol wax ester + CoA</text>
        <dbReference type="Rhea" id="RHEA:38443"/>
        <dbReference type="ChEBI" id="CHEBI:17135"/>
        <dbReference type="ChEBI" id="CHEBI:57287"/>
        <dbReference type="ChEBI" id="CHEBI:77636"/>
        <dbReference type="ChEBI" id="CHEBI:235323"/>
        <dbReference type="EC" id="2.3.1.75"/>
    </reaction>
</comment>
<evidence type="ECO:0000259" key="10">
    <source>
        <dbReference type="Pfam" id="PF06974"/>
    </source>
</evidence>
<reference evidence="11" key="1">
    <citation type="submission" date="2020-12" db="EMBL/GenBank/DDBJ databases">
        <title>Metabolic potential, ecology and presence of endohyphal bacteria is reflected in genomic diversity of Mucoromycotina.</title>
        <authorList>
            <person name="Muszewska A."/>
            <person name="Okrasinska A."/>
            <person name="Steczkiewicz K."/>
            <person name="Drgas O."/>
            <person name="Orlowska M."/>
            <person name="Perlinska-Lenart U."/>
            <person name="Aleksandrzak-Piekarczyk T."/>
            <person name="Szatraj K."/>
            <person name="Zielenkiewicz U."/>
            <person name="Pilsyk S."/>
            <person name="Malc E."/>
            <person name="Mieczkowski P."/>
            <person name="Kruszewska J.S."/>
            <person name="Biernat P."/>
            <person name="Pawlowska J."/>
        </authorList>
    </citation>
    <scope>NUCLEOTIDE SEQUENCE</scope>
    <source>
        <strain evidence="11">WA0000017839</strain>
    </source>
</reference>
<dbReference type="GO" id="GO:0005886">
    <property type="term" value="C:plasma membrane"/>
    <property type="evidence" value="ECO:0007669"/>
    <property type="project" value="TreeGrafter"/>
</dbReference>
<evidence type="ECO:0008006" key="13">
    <source>
        <dbReference type="Google" id="ProtNLM"/>
    </source>
</evidence>
<dbReference type="PANTHER" id="PTHR31650">
    <property type="entry name" value="O-ACYLTRANSFERASE (WSD1-LIKE) FAMILY PROTEIN"/>
    <property type="match status" value="1"/>
</dbReference>
<dbReference type="Pfam" id="PF06974">
    <property type="entry name" value="WS_DGAT_C"/>
    <property type="match status" value="1"/>
</dbReference>
<dbReference type="GO" id="GO:0004144">
    <property type="term" value="F:diacylglycerol O-acyltransferase activity"/>
    <property type="evidence" value="ECO:0007669"/>
    <property type="project" value="UniProtKB-EC"/>
</dbReference>
<comment type="pathway">
    <text evidence="2">Lipid metabolism.</text>
</comment>
<dbReference type="InterPro" id="IPR009721">
    <property type="entry name" value="O-acyltransferase_WSD1_C"/>
</dbReference>
<proteinExistence type="inferred from homology"/>
<evidence type="ECO:0000256" key="4">
    <source>
        <dbReference type="ARBA" id="ARBA00023315"/>
    </source>
</evidence>
<dbReference type="Pfam" id="PF03007">
    <property type="entry name" value="WS_DGAT_cat"/>
    <property type="match status" value="1"/>
</dbReference>
<evidence type="ECO:0000256" key="7">
    <source>
        <dbReference type="ARBA" id="ARBA00048109"/>
    </source>
</evidence>
<evidence type="ECO:0000256" key="6">
    <source>
        <dbReference type="ARBA" id="ARBA00047604"/>
    </source>
</evidence>
<accession>A0A8H7R275</accession>
<keyword evidence="12" id="KW-1185">Reference proteome</keyword>
<dbReference type="Proteomes" id="UP000603453">
    <property type="component" value="Unassembled WGS sequence"/>
</dbReference>
<name>A0A8H7R275_9FUNG</name>
<evidence type="ECO:0000259" key="9">
    <source>
        <dbReference type="Pfam" id="PF03007"/>
    </source>
</evidence>
<dbReference type="GO" id="GO:0047196">
    <property type="term" value="F:long-chain-alcohol O-fatty-acyltransferase activity"/>
    <property type="evidence" value="ECO:0007669"/>
    <property type="project" value="UniProtKB-EC"/>
</dbReference>
<evidence type="ECO:0000313" key="12">
    <source>
        <dbReference type="Proteomes" id="UP000603453"/>
    </source>
</evidence>
<keyword evidence="3" id="KW-0808">Transferase</keyword>
<comment type="caution">
    <text evidence="11">The sequence shown here is derived from an EMBL/GenBank/DDBJ whole genome shotgun (WGS) entry which is preliminary data.</text>
</comment>
<keyword evidence="8" id="KW-1133">Transmembrane helix</keyword>
<dbReference type="UniPathway" id="UPA00282"/>
<keyword evidence="4" id="KW-0012">Acyltransferase</keyword>
<dbReference type="InterPro" id="IPR004255">
    <property type="entry name" value="O-acyltransferase_WSD1_N"/>
</dbReference>
<dbReference type="PANTHER" id="PTHR31650:SF1">
    <property type="entry name" value="WAX ESTER SYNTHASE_DIACYLGLYCEROL ACYLTRANSFERASE 4-RELATED"/>
    <property type="match status" value="1"/>
</dbReference>
<evidence type="ECO:0000256" key="1">
    <source>
        <dbReference type="ARBA" id="ARBA00004771"/>
    </source>
</evidence>
<evidence type="ECO:0000256" key="2">
    <source>
        <dbReference type="ARBA" id="ARBA00005189"/>
    </source>
</evidence>
<dbReference type="EMBL" id="JAEPRD010000056">
    <property type="protein sequence ID" value="KAG2202893.1"/>
    <property type="molecule type" value="Genomic_DNA"/>
</dbReference>
<protein>
    <recommendedName>
        <fullName evidence="13">Diacylglycerol O-acyltransferase</fullName>
    </recommendedName>
</protein>
<dbReference type="GO" id="GO:0019432">
    <property type="term" value="P:triglyceride biosynthetic process"/>
    <property type="evidence" value="ECO:0007669"/>
    <property type="project" value="UniProtKB-UniPathway"/>
</dbReference>
<gene>
    <name evidence="11" type="ORF">INT47_008925</name>
</gene>
<keyword evidence="8" id="KW-0812">Transmembrane</keyword>
<comment type="pathway">
    <text evidence="1">Glycerolipid metabolism; triacylglycerol biosynthesis.</text>
</comment>
<dbReference type="AlphaFoldDB" id="A0A8H7R275"/>
<dbReference type="OrthoDB" id="619536at2759"/>
<feature type="domain" description="O-acyltransferase WSD1-like N-terminal" evidence="9">
    <location>
        <begin position="1"/>
        <end position="65"/>
    </location>
</feature>
<comment type="catalytic activity">
    <reaction evidence="7">
        <text>an acyl-CoA + a 1,2-diacyl-sn-glycerol = a triacyl-sn-glycerol + CoA</text>
        <dbReference type="Rhea" id="RHEA:10868"/>
        <dbReference type="ChEBI" id="CHEBI:17815"/>
        <dbReference type="ChEBI" id="CHEBI:57287"/>
        <dbReference type="ChEBI" id="CHEBI:58342"/>
        <dbReference type="ChEBI" id="CHEBI:64615"/>
        <dbReference type="EC" id="2.3.1.20"/>
    </reaction>
</comment>
<dbReference type="InterPro" id="IPR045034">
    <property type="entry name" value="O-acyltransferase_WSD1-like"/>
</dbReference>
<keyword evidence="8" id="KW-0472">Membrane</keyword>
<evidence type="ECO:0000256" key="5">
    <source>
        <dbReference type="ARBA" id="ARBA00024360"/>
    </source>
</evidence>
<evidence type="ECO:0000256" key="3">
    <source>
        <dbReference type="ARBA" id="ARBA00022679"/>
    </source>
</evidence>
<comment type="similarity">
    <text evidence="5">In the N-terminal section; belongs to the long-chain O-acyltransferase family.</text>
</comment>